<dbReference type="InterPro" id="IPR033956">
    <property type="entry name" value="Translin"/>
</dbReference>
<accession>A0AAD5K2Q8</accession>
<evidence type="ECO:0000313" key="10">
    <source>
        <dbReference type="Proteomes" id="UP001209540"/>
    </source>
</evidence>
<comment type="caution">
    <text evidence="9">The sequence shown here is derived from an EMBL/GenBank/DDBJ whole genome shotgun (WGS) entry which is preliminary data.</text>
</comment>
<dbReference type="CDD" id="cd14819">
    <property type="entry name" value="Translin"/>
    <property type="match status" value="1"/>
</dbReference>
<dbReference type="Proteomes" id="UP001209540">
    <property type="component" value="Unassembled WGS sequence"/>
</dbReference>
<gene>
    <name evidence="9" type="ORF">BDA99DRAFT_506262</name>
</gene>
<reference evidence="9" key="2">
    <citation type="submission" date="2023-02" db="EMBL/GenBank/DDBJ databases">
        <authorList>
            <consortium name="DOE Joint Genome Institute"/>
            <person name="Mondo S.J."/>
            <person name="Chang Y."/>
            <person name="Wang Y."/>
            <person name="Ahrendt S."/>
            <person name="Andreopoulos W."/>
            <person name="Barry K."/>
            <person name="Beard J."/>
            <person name="Benny G.L."/>
            <person name="Blankenship S."/>
            <person name="Bonito G."/>
            <person name="Cuomo C."/>
            <person name="Desiro A."/>
            <person name="Gervers K.A."/>
            <person name="Hundley H."/>
            <person name="Kuo A."/>
            <person name="LaButti K."/>
            <person name="Lang B.F."/>
            <person name="Lipzen A."/>
            <person name="O'Donnell K."/>
            <person name="Pangilinan J."/>
            <person name="Reynolds N."/>
            <person name="Sandor L."/>
            <person name="Smith M.W."/>
            <person name="Tsang A."/>
            <person name="Grigoriev I.V."/>
            <person name="Stajich J.E."/>
            <person name="Spatafora J.W."/>
        </authorList>
    </citation>
    <scope>NUCLEOTIDE SEQUENCE</scope>
    <source>
        <strain evidence="9">RSA 2281</strain>
    </source>
</reference>
<keyword evidence="6" id="KW-0238">DNA-binding</keyword>
<proteinExistence type="inferred from homology"/>
<keyword evidence="7" id="KW-0539">Nucleus</keyword>
<sequence>MSTNSIDLNFFSDIQQSLENESDRKDEIRTKVREFERISRKLVAILNMIHANPMGPVPEISFQEIRERVQQLAALIPEDQFYKYNDLWSRSMQQAVFLVVFKHYLETEQLVDIKKIEETIGVKVDLDNSLNEFHIQLEEVLHAYISLVNELSRLAVNSVTVGDYDRPLRLSKFVKDLSAGFQLLNLKNDMLRKRFDGIKYDVKKIEEVVYDISLRGLQKNKNRNEDTEEDSSNTAKKPKLAHGA</sequence>
<keyword evidence="10" id="KW-1185">Reference proteome</keyword>
<keyword evidence="4" id="KW-0963">Cytoplasm</keyword>
<evidence type="ECO:0000256" key="1">
    <source>
        <dbReference type="ARBA" id="ARBA00004123"/>
    </source>
</evidence>
<dbReference type="GO" id="GO:0003697">
    <property type="term" value="F:single-stranded DNA binding"/>
    <property type="evidence" value="ECO:0007669"/>
    <property type="project" value="InterPro"/>
</dbReference>
<evidence type="ECO:0000256" key="6">
    <source>
        <dbReference type="ARBA" id="ARBA00023125"/>
    </source>
</evidence>
<evidence type="ECO:0000256" key="5">
    <source>
        <dbReference type="ARBA" id="ARBA00022884"/>
    </source>
</evidence>
<dbReference type="AlphaFoldDB" id="A0AAD5K2Q8"/>
<comment type="subcellular location">
    <subcellularLocation>
        <location evidence="2">Cytoplasm</location>
    </subcellularLocation>
    <subcellularLocation>
        <location evidence="1">Nucleus</location>
    </subcellularLocation>
</comment>
<dbReference type="InterPro" id="IPR002848">
    <property type="entry name" value="Translin_fam"/>
</dbReference>
<comment type="similarity">
    <text evidence="3">Belongs to the translin family.</text>
</comment>
<dbReference type="Gene3D" id="1.20.58.200">
    <property type="entry name" value="Translin, domain 2"/>
    <property type="match status" value="1"/>
</dbReference>
<evidence type="ECO:0000313" key="9">
    <source>
        <dbReference type="EMBL" id="KAI9266641.1"/>
    </source>
</evidence>
<dbReference type="GO" id="GO:0016070">
    <property type="term" value="P:RNA metabolic process"/>
    <property type="evidence" value="ECO:0007669"/>
    <property type="project" value="InterPro"/>
</dbReference>
<organism evidence="9 10">
    <name type="scientific">Phascolomyces articulosus</name>
    <dbReference type="NCBI Taxonomy" id="60185"/>
    <lineage>
        <taxon>Eukaryota</taxon>
        <taxon>Fungi</taxon>
        <taxon>Fungi incertae sedis</taxon>
        <taxon>Mucoromycota</taxon>
        <taxon>Mucoromycotina</taxon>
        <taxon>Mucoromycetes</taxon>
        <taxon>Mucorales</taxon>
        <taxon>Lichtheimiaceae</taxon>
        <taxon>Phascolomyces</taxon>
    </lineage>
</organism>
<dbReference type="FunFam" id="1.20.58.200:FF:000002">
    <property type="entry name" value="Putative translin"/>
    <property type="match status" value="1"/>
</dbReference>
<dbReference type="InterPro" id="IPR016068">
    <property type="entry name" value="Translin_N"/>
</dbReference>
<dbReference type="Pfam" id="PF01997">
    <property type="entry name" value="Translin"/>
    <property type="match status" value="1"/>
</dbReference>
<evidence type="ECO:0000256" key="4">
    <source>
        <dbReference type="ARBA" id="ARBA00022490"/>
    </source>
</evidence>
<keyword evidence="5" id="KW-0694">RNA-binding</keyword>
<name>A0AAD5K2Q8_9FUNG</name>
<dbReference type="SUPFAM" id="SSF74784">
    <property type="entry name" value="Translin"/>
    <property type="match status" value="1"/>
</dbReference>
<evidence type="ECO:0000256" key="8">
    <source>
        <dbReference type="SAM" id="MobiDB-lite"/>
    </source>
</evidence>
<dbReference type="GO" id="GO:0003723">
    <property type="term" value="F:RNA binding"/>
    <property type="evidence" value="ECO:0007669"/>
    <property type="project" value="UniProtKB-KW"/>
</dbReference>
<dbReference type="Gene3D" id="1.20.58.190">
    <property type="entry name" value="Translin, domain 1"/>
    <property type="match status" value="1"/>
</dbReference>
<dbReference type="GO" id="GO:0005634">
    <property type="term" value="C:nucleus"/>
    <property type="evidence" value="ECO:0007669"/>
    <property type="project" value="UniProtKB-SubCell"/>
</dbReference>
<dbReference type="PANTHER" id="PTHR10741">
    <property type="entry name" value="TRANSLIN AND TRANSLIN ASSOCIATED PROTEIN X"/>
    <property type="match status" value="1"/>
</dbReference>
<evidence type="ECO:0000256" key="3">
    <source>
        <dbReference type="ARBA" id="ARBA00005902"/>
    </source>
</evidence>
<dbReference type="GO" id="GO:0005737">
    <property type="term" value="C:cytoplasm"/>
    <property type="evidence" value="ECO:0007669"/>
    <property type="project" value="UniProtKB-SubCell"/>
</dbReference>
<evidence type="ECO:0000256" key="7">
    <source>
        <dbReference type="ARBA" id="ARBA00023242"/>
    </source>
</evidence>
<evidence type="ECO:0000256" key="2">
    <source>
        <dbReference type="ARBA" id="ARBA00004496"/>
    </source>
</evidence>
<dbReference type="EMBL" id="JAIXMP010000010">
    <property type="protein sequence ID" value="KAI9266641.1"/>
    <property type="molecule type" value="Genomic_DNA"/>
</dbReference>
<protein>
    <submittedName>
        <fullName evidence="9">Translin</fullName>
    </submittedName>
</protein>
<feature type="region of interest" description="Disordered" evidence="8">
    <location>
        <begin position="221"/>
        <end position="244"/>
    </location>
</feature>
<dbReference type="GO" id="GO:0043565">
    <property type="term" value="F:sequence-specific DNA binding"/>
    <property type="evidence" value="ECO:0007669"/>
    <property type="project" value="InterPro"/>
</dbReference>
<dbReference type="InterPro" id="IPR036081">
    <property type="entry name" value="Translin_sf"/>
</dbReference>
<reference evidence="9" key="1">
    <citation type="journal article" date="2022" name="IScience">
        <title>Evolution of zygomycete secretomes and the origins of terrestrial fungal ecologies.</title>
        <authorList>
            <person name="Chang Y."/>
            <person name="Wang Y."/>
            <person name="Mondo S."/>
            <person name="Ahrendt S."/>
            <person name="Andreopoulos W."/>
            <person name="Barry K."/>
            <person name="Beard J."/>
            <person name="Benny G.L."/>
            <person name="Blankenship S."/>
            <person name="Bonito G."/>
            <person name="Cuomo C."/>
            <person name="Desiro A."/>
            <person name="Gervers K.A."/>
            <person name="Hundley H."/>
            <person name="Kuo A."/>
            <person name="LaButti K."/>
            <person name="Lang B.F."/>
            <person name="Lipzen A."/>
            <person name="O'Donnell K."/>
            <person name="Pangilinan J."/>
            <person name="Reynolds N."/>
            <person name="Sandor L."/>
            <person name="Smith M.E."/>
            <person name="Tsang A."/>
            <person name="Grigoriev I.V."/>
            <person name="Stajich J.E."/>
            <person name="Spatafora J.W."/>
        </authorList>
    </citation>
    <scope>NUCLEOTIDE SEQUENCE</scope>
    <source>
        <strain evidence="9">RSA 2281</strain>
    </source>
</reference>
<dbReference type="InterPro" id="IPR016069">
    <property type="entry name" value="Translin_C"/>
</dbReference>